<feature type="domain" description="PRD" evidence="7">
    <location>
        <begin position="296"/>
        <end position="403"/>
    </location>
</feature>
<feature type="domain" description="PTS EIIB type-2" evidence="6">
    <location>
        <begin position="407"/>
        <end position="498"/>
    </location>
</feature>
<keyword evidence="1" id="KW-0677">Repeat</keyword>
<accession>A0A0D6DVR1</accession>
<dbReference type="AlphaFoldDB" id="A0A0D6DVR1"/>
<dbReference type="Pfam" id="PF05043">
    <property type="entry name" value="Mga"/>
    <property type="match status" value="1"/>
</dbReference>
<dbReference type="PROSITE" id="PS51099">
    <property type="entry name" value="PTS_EIIB_TYPE_2"/>
    <property type="match status" value="1"/>
</dbReference>
<dbReference type="Gene3D" id="3.40.50.2300">
    <property type="match status" value="1"/>
</dbReference>
<evidence type="ECO:0000256" key="3">
    <source>
        <dbReference type="ARBA" id="ARBA00023159"/>
    </source>
</evidence>
<evidence type="ECO:0000256" key="4">
    <source>
        <dbReference type="ARBA" id="ARBA00023163"/>
    </source>
</evidence>
<protein>
    <submittedName>
        <fullName evidence="8">BglG family transcriptional antiterminator</fullName>
    </submittedName>
</protein>
<evidence type="ECO:0000259" key="7">
    <source>
        <dbReference type="PROSITE" id="PS51372"/>
    </source>
</evidence>
<evidence type="ECO:0000313" key="8">
    <source>
        <dbReference type="EMBL" id="CEN28070.1"/>
    </source>
</evidence>
<dbReference type="GO" id="GO:0009401">
    <property type="term" value="P:phosphoenolpyruvate-dependent sugar phosphotransferase system"/>
    <property type="evidence" value="ECO:0007669"/>
    <property type="project" value="InterPro"/>
</dbReference>
<sequence>MSHLFFQRLDNILNYLLIQTDPVTLDNLSQVTKVSSRTLRSDIKTINDHIVSHGAEIILLRKKGYVVTYQDKAAFHAFWSKDNSGTFLFTTADARLRYLLRIFLTSDTYITQDALLNILYVSQNTLYNDFRTLRDILANYKLKLINKSNLGYTLVGEEQDIRYAINHAIFQEDLSEFITATNTVEKDICMNIDYQQFNTLFWHDLNPLIKVDSDYFHRNAFANLLLTVSRISDGYTLDFFEQDVSLTAASHEKIVQFVANLESAFQIKFNASEKKYVDYILSENFPHLIASDANHANQQLAQDIVNSILSNLKKNTGAKWVTDASLKQNLKEHIRRLLQIHTINGNRHNPILESVKNNFPYPFELAVIVIQEVEDTYGISFSEDELSFIALYFASAIESFKDKRSSFSLAIVCGTGMTLSSIIESKIRRKFPDTFSDIEKISYLEFEARQNQAQFDLIITTIPIPNKAPHIIFLDINYFDAAFKQIERAINTLSTVVPPTSLYQDKHFYVINDQLTKAALFTKMHDALADNAFVTDHFIQQIIAREAISDTLINDVIALPHPIGDSVKISTIFPVIAPKGIEWGDSKRVKFIFFMAIRPDDVSKVQYVYDALLDFISSEKKQDLLLKSPTFDTLVSLLTTNDDIM</sequence>
<dbReference type="Pfam" id="PF00359">
    <property type="entry name" value="PTS_EIIA_2"/>
    <property type="match status" value="1"/>
</dbReference>
<dbReference type="PANTHER" id="PTHR30185">
    <property type="entry name" value="CRYPTIC BETA-GLUCOSIDE BGL OPERON ANTITERMINATOR"/>
    <property type="match status" value="1"/>
</dbReference>
<dbReference type="Gene3D" id="3.40.930.10">
    <property type="entry name" value="Mannitol-specific EII, Chain A"/>
    <property type="match status" value="1"/>
</dbReference>
<dbReference type="HOGENOM" id="CLU_013442_5_1_9"/>
<dbReference type="Proteomes" id="UP000033166">
    <property type="component" value="Chromosome I"/>
</dbReference>
<dbReference type="SUPFAM" id="SSF55804">
    <property type="entry name" value="Phoshotransferase/anion transport protein"/>
    <property type="match status" value="1"/>
</dbReference>
<dbReference type="Pfam" id="PF08279">
    <property type="entry name" value="HTH_11"/>
    <property type="match status" value="1"/>
</dbReference>
<dbReference type="Pfam" id="PF00874">
    <property type="entry name" value="PRD"/>
    <property type="match status" value="1"/>
</dbReference>
<proteinExistence type="predicted"/>
<dbReference type="STRING" id="1364.LP2241_20439"/>
<dbReference type="InterPro" id="IPR007737">
    <property type="entry name" value="Mga_HTH"/>
</dbReference>
<gene>
    <name evidence="8" type="ORF">LACPI_0870</name>
</gene>
<dbReference type="GO" id="GO:0006355">
    <property type="term" value="P:regulation of DNA-templated transcription"/>
    <property type="evidence" value="ECO:0007669"/>
    <property type="project" value="InterPro"/>
</dbReference>
<dbReference type="SUPFAM" id="SSF63520">
    <property type="entry name" value="PTS-regulatory domain, PRD"/>
    <property type="match status" value="1"/>
</dbReference>
<dbReference type="GO" id="GO:0008982">
    <property type="term" value="F:protein-N(PI)-phosphohistidine-sugar phosphotransferase activity"/>
    <property type="evidence" value="ECO:0007669"/>
    <property type="project" value="InterPro"/>
</dbReference>
<evidence type="ECO:0000259" key="5">
    <source>
        <dbReference type="PROSITE" id="PS51094"/>
    </source>
</evidence>
<evidence type="ECO:0000256" key="2">
    <source>
        <dbReference type="ARBA" id="ARBA00023015"/>
    </source>
</evidence>
<dbReference type="InterPro" id="IPR036388">
    <property type="entry name" value="WH-like_DNA-bd_sf"/>
</dbReference>
<dbReference type="PROSITE" id="PS51372">
    <property type="entry name" value="PRD_2"/>
    <property type="match status" value="1"/>
</dbReference>
<keyword evidence="3" id="KW-0010">Activator</keyword>
<evidence type="ECO:0000259" key="6">
    <source>
        <dbReference type="PROSITE" id="PS51099"/>
    </source>
</evidence>
<dbReference type="PANTHER" id="PTHR30185:SF13">
    <property type="entry name" value="LICABCH OPERON REGULATOR-RELATED"/>
    <property type="match status" value="1"/>
</dbReference>
<organism evidence="8 9">
    <name type="scientific">Pseudolactococcus piscium MKFS47</name>
    <dbReference type="NCBI Taxonomy" id="297352"/>
    <lineage>
        <taxon>Bacteria</taxon>
        <taxon>Bacillati</taxon>
        <taxon>Bacillota</taxon>
        <taxon>Bacilli</taxon>
        <taxon>Lactobacillales</taxon>
        <taxon>Streptococcaceae</taxon>
        <taxon>Pseudolactococcus</taxon>
    </lineage>
</organism>
<dbReference type="PROSITE" id="PS51094">
    <property type="entry name" value="PTS_EIIA_TYPE_2"/>
    <property type="match status" value="1"/>
</dbReference>
<dbReference type="Gene3D" id="1.10.1790.10">
    <property type="entry name" value="PRD domain"/>
    <property type="match status" value="1"/>
</dbReference>
<dbReference type="InterPro" id="IPR050661">
    <property type="entry name" value="BglG_antiterminators"/>
</dbReference>
<evidence type="ECO:0000256" key="1">
    <source>
        <dbReference type="ARBA" id="ARBA00022737"/>
    </source>
</evidence>
<name>A0A0D6DVR1_9LACT</name>
<dbReference type="InterPro" id="IPR036634">
    <property type="entry name" value="PRD_sf"/>
</dbReference>
<dbReference type="InterPro" id="IPR002178">
    <property type="entry name" value="PTS_EIIA_type-2_dom"/>
</dbReference>
<dbReference type="InterPro" id="IPR013011">
    <property type="entry name" value="PTS_EIIB_2"/>
</dbReference>
<keyword evidence="2" id="KW-0805">Transcription regulation</keyword>
<feature type="domain" description="PTS EIIA type-2" evidence="5">
    <location>
        <begin position="501"/>
        <end position="641"/>
    </location>
</feature>
<dbReference type="RefSeq" id="WP_047915257.1">
    <property type="nucleotide sequence ID" value="NZ_LN774769.1"/>
</dbReference>
<dbReference type="InterPro" id="IPR013196">
    <property type="entry name" value="HTH_11"/>
</dbReference>
<dbReference type="KEGG" id="lpk:LACPI_0870"/>
<dbReference type="InterPro" id="IPR016152">
    <property type="entry name" value="PTrfase/Anion_transptr"/>
</dbReference>
<reference evidence="9" key="1">
    <citation type="submission" date="2015-01" db="EMBL/GenBank/DDBJ databases">
        <authorList>
            <person name="Andreevskaya M."/>
        </authorList>
    </citation>
    <scope>NUCLEOTIDE SEQUENCE [LARGE SCALE GENOMIC DNA]</scope>
    <source>
        <strain evidence="9">MKFS47</strain>
    </source>
</reference>
<evidence type="ECO:0000313" key="9">
    <source>
        <dbReference type="Proteomes" id="UP000033166"/>
    </source>
</evidence>
<dbReference type="InterPro" id="IPR011608">
    <property type="entry name" value="PRD"/>
</dbReference>
<dbReference type="Gene3D" id="1.10.10.10">
    <property type="entry name" value="Winged helix-like DNA-binding domain superfamily/Winged helix DNA-binding domain"/>
    <property type="match status" value="2"/>
</dbReference>
<keyword evidence="4" id="KW-0804">Transcription</keyword>
<dbReference type="EMBL" id="LN774769">
    <property type="protein sequence ID" value="CEN28070.1"/>
    <property type="molecule type" value="Genomic_DNA"/>
</dbReference>